<proteinExistence type="predicted"/>
<evidence type="ECO:0000313" key="3">
    <source>
        <dbReference type="Proteomes" id="UP001204746"/>
    </source>
</evidence>
<evidence type="ECO:0000256" key="1">
    <source>
        <dbReference type="SAM" id="SignalP"/>
    </source>
</evidence>
<name>A0ABT1V163_9ACTN</name>
<accession>A0ABT1V163</accession>
<dbReference type="RefSeq" id="WP_256652092.1">
    <property type="nucleotide sequence ID" value="NZ_JANIAA010000015.1"/>
</dbReference>
<keyword evidence="1" id="KW-0732">Signal</keyword>
<feature type="chain" id="PRO_5045641908" evidence="1">
    <location>
        <begin position="25"/>
        <end position="122"/>
    </location>
</feature>
<dbReference type="EMBL" id="JANIAA010000015">
    <property type="protein sequence ID" value="MCQ8191124.1"/>
    <property type="molecule type" value="Genomic_DNA"/>
</dbReference>
<reference evidence="2 3" key="1">
    <citation type="submission" date="2022-07" db="EMBL/GenBank/DDBJ databases">
        <authorList>
            <person name="Phongsopitanun W."/>
            <person name="Tanasupawat S."/>
        </authorList>
    </citation>
    <scope>NUCLEOTIDE SEQUENCE [LARGE SCALE GENOMIC DNA]</scope>
    <source>
        <strain evidence="2 3">RCU-064</strain>
    </source>
</reference>
<feature type="signal peptide" evidence="1">
    <location>
        <begin position="1"/>
        <end position="24"/>
    </location>
</feature>
<organism evidence="2 3">
    <name type="scientific">Streptomyces rugosispiralis</name>
    <dbReference type="NCBI Taxonomy" id="2967341"/>
    <lineage>
        <taxon>Bacteria</taxon>
        <taxon>Bacillati</taxon>
        <taxon>Actinomycetota</taxon>
        <taxon>Actinomycetes</taxon>
        <taxon>Kitasatosporales</taxon>
        <taxon>Streptomycetaceae</taxon>
        <taxon>Streptomyces</taxon>
    </lineage>
</organism>
<keyword evidence="3" id="KW-1185">Reference proteome</keyword>
<dbReference type="Proteomes" id="UP001204746">
    <property type="component" value="Unassembled WGS sequence"/>
</dbReference>
<sequence>MNIGKAAVLVTAAAGAVIFGGAGAGAHGQDNAVKQSNNCDSKDAVSFGGPPSKPDCVNFADVFGDLTQLNDCESASGPTASSGNLLFSSTIVEGSECANVAVSAKRSNAKADHRGAHGAGHR</sequence>
<gene>
    <name evidence="2" type="ORF">NP777_23165</name>
</gene>
<evidence type="ECO:0000313" key="2">
    <source>
        <dbReference type="EMBL" id="MCQ8191124.1"/>
    </source>
</evidence>
<comment type="caution">
    <text evidence="2">The sequence shown here is derived from an EMBL/GenBank/DDBJ whole genome shotgun (WGS) entry which is preliminary data.</text>
</comment>
<protein>
    <submittedName>
        <fullName evidence="2">Uncharacterized protein</fullName>
    </submittedName>
</protein>